<dbReference type="EMBL" id="CAXHTB010000022">
    <property type="protein sequence ID" value="CAL0329791.1"/>
    <property type="molecule type" value="Genomic_DNA"/>
</dbReference>
<feature type="region of interest" description="Disordered" evidence="1">
    <location>
        <begin position="1"/>
        <end position="20"/>
    </location>
</feature>
<sequence>MEKENMVFSATSTLPNPPSEAAWTSRIEHASYPQSLLMRGYDSMLQKEADEPVKIAPESEMVRPKNPNRNIGVTDKETNNHDSHENSQRARNVDDESFRNNLHDKDHGYWLIVSYRKCQSEPKNERKSFGREGVMITPSALEEPLPTIMESPSLMGMLGISRVFTRKGHESEKVSCDVNDTRLVGEAGRSKLTAKNKVKGSNNIHRPGYIGAGMYSMMPVRMGPE</sequence>
<dbReference type="AlphaFoldDB" id="A0AAV1Y8X5"/>
<feature type="region of interest" description="Disordered" evidence="1">
    <location>
        <begin position="57"/>
        <end position="100"/>
    </location>
</feature>
<reference evidence="2 3" key="1">
    <citation type="submission" date="2024-03" db="EMBL/GenBank/DDBJ databases">
        <authorList>
            <person name="Martinez-Hernandez J."/>
        </authorList>
    </citation>
    <scope>NUCLEOTIDE SEQUENCE [LARGE SCALE GENOMIC DNA]</scope>
</reference>
<evidence type="ECO:0000313" key="3">
    <source>
        <dbReference type="Proteomes" id="UP001497480"/>
    </source>
</evidence>
<comment type="caution">
    <text evidence="2">The sequence shown here is derived from an EMBL/GenBank/DDBJ whole genome shotgun (WGS) entry which is preliminary data.</text>
</comment>
<name>A0AAV1Y8X5_LUPLU</name>
<organism evidence="2 3">
    <name type="scientific">Lupinus luteus</name>
    <name type="common">European yellow lupine</name>
    <dbReference type="NCBI Taxonomy" id="3873"/>
    <lineage>
        <taxon>Eukaryota</taxon>
        <taxon>Viridiplantae</taxon>
        <taxon>Streptophyta</taxon>
        <taxon>Embryophyta</taxon>
        <taxon>Tracheophyta</taxon>
        <taxon>Spermatophyta</taxon>
        <taxon>Magnoliopsida</taxon>
        <taxon>eudicotyledons</taxon>
        <taxon>Gunneridae</taxon>
        <taxon>Pentapetalae</taxon>
        <taxon>rosids</taxon>
        <taxon>fabids</taxon>
        <taxon>Fabales</taxon>
        <taxon>Fabaceae</taxon>
        <taxon>Papilionoideae</taxon>
        <taxon>50 kb inversion clade</taxon>
        <taxon>genistoids sensu lato</taxon>
        <taxon>core genistoids</taxon>
        <taxon>Genisteae</taxon>
        <taxon>Lupinus</taxon>
    </lineage>
</organism>
<keyword evidence="3" id="KW-1185">Reference proteome</keyword>
<feature type="compositionally biased region" description="Basic and acidic residues" evidence="1">
    <location>
        <begin position="74"/>
        <end position="100"/>
    </location>
</feature>
<evidence type="ECO:0000256" key="1">
    <source>
        <dbReference type="SAM" id="MobiDB-lite"/>
    </source>
</evidence>
<accession>A0AAV1Y8X5</accession>
<proteinExistence type="predicted"/>
<dbReference type="Proteomes" id="UP001497480">
    <property type="component" value="Unassembled WGS sequence"/>
</dbReference>
<gene>
    <name evidence="2" type="ORF">LLUT_LOCUS30851</name>
</gene>
<evidence type="ECO:0000313" key="2">
    <source>
        <dbReference type="EMBL" id="CAL0329791.1"/>
    </source>
</evidence>
<protein>
    <submittedName>
        <fullName evidence="2">Uncharacterized protein</fullName>
    </submittedName>
</protein>